<dbReference type="GO" id="GO:0003677">
    <property type="term" value="F:DNA binding"/>
    <property type="evidence" value="ECO:0007669"/>
    <property type="project" value="UniProtKB-UniRule"/>
</dbReference>
<gene>
    <name evidence="12" type="ORF">AMTR_s00006p00248860</name>
</gene>
<dbReference type="KEGG" id="atr:18433928"/>
<evidence type="ECO:0000256" key="9">
    <source>
        <dbReference type="RuleBase" id="RU369094"/>
    </source>
</evidence>
<evidence type="ECO:0000256" key="8">
    <source>
        <dbReference type="PROSITE-ProRule" id="PRU00071"/>
    </source>
</evidence>
<dbReference type="GO" id="GO:0008270">
    <property type="term" value="F:zinc ion binding"/>
    <property type="evidence" value="ECO:0007669"/>
    <property type="project" value="UniProtKB-KW"/>
</dbReference>
<keyword evidence="5 8" id="KW-0238">DNA-binding</keyword>
<evidence type="ECO:0000256" key="6">
    <source>
        <dbReference type="ARBA" id="ARBA00023163"/>
    </source>
</evidence>
<evidence type="ECO:0000256" key="1">
    <source>
        <dbReference type="ARBA" id="ARBA00022723"/>
    </source>
</evidence>
<dbReference type="InterPro" id="IPR045174">
    <property type="entry name" value="Dof"/>
</dbReference>
<dbReference type="Gramene" id="ERN05743">
    <property type="protein sequence ID" value="ERN05743"/>
    <property type="gene ID" value="AMTR_s00006p00248860"/>
</dbReference>
<evidence type="ECO:0000256" key="3">
    <source>
        <dbReference type="ARBA" id="ARBA00022833"/>
    </source>
</evidence>
<dbReference type="HOGENOM" id="CLU_075415_0_0_1"/>
<evidence type="ECO:0000259" key="11">
    <source>
        <dbReference type="PROSITE" id="PS50884"/>
    </source>
</evidence>
<feature type="compositionally biased region" description="Low complexity" evidence="10">
    <location>
        <begin position="95"/>
        <end position="106"/>
    </location>
</feature>
<proteinExistence type="predicted"/>
<keyword evidence="1 9" id="KW-0479">Metal-binding</keyword>
<dbReference type="OMA" id="TYWSQNQ"/>
<evidence type="ECO:0000313" key="13">
    <source>
        <dbReference type="Proteomes" id="UP000017836"/>
    </source>
</evidence>
<keyword evidence="7 8" id="KW-0539">Nucleus</keyword>
<feature type="region of interest" description="Disordered" evidence="10">
    <location>
        <begin position="85"/>
        <end position="142"/>
    </location>
</feature>
<evidence type="ECO:0000256" key="10">
    <source>
        <dbReference type="SAM" id="MobiDB-lite"/>
    </source>
</evidence>
<comment type="function">
    <text evidence="9">Transcription factor that binds specifically to a 5'-AA[AG]G-3' consensus core sequence.</text>
</comment>
<accession>W1PCS4</accession>
<dbReference type="Proteomes" id="UP000017836">
    <property type="component" value="Unassembled WGS sequence"/>
</dbReference>
<reference evidence="13" key="1">
    <citation type="journal article" date="2013" name="Science">
        <title>The Amborella genome and the evolution of flowering plants.</title>
        <authorList>
            <consortium name="Amborella Genome Project"/>
        </authorList>
    </citation>
    <scope>NUCLEOTIDE SEQUENCE [LARGE SCALE GENOMIC DNA]</scope>
</reference>
<comment type="subcellular location">
    <subcellularLocation>
        <location evidence="8 9">Nucleus</location>
    </subcellularLocation>
</comment>
<dbReference type="OrthoDB" id="1927254at2759"/>
<keyword evidence="6 9" id="KW-0804">Transcription</keyword>
<feature type="compositionally biased region" description="Low complexity" evidence="10">
    <location>
        <begin position="114"/>
        <end position="137"/>
    </location>
</feature>
<evidence type="ECO:0000256" key="4">
    <source>
        <dbReference type="ARBA" id="ARBA00023015"/>
    </source>
</evidence>
<name>W1PCS4_AMBTC</name>
<evidence type="ECO:0000256" key="5">
    <source>
        <dbReference type="ARBA" id="ARBA00023125"/>
    </source>
</evidence>
<dbReference type="Pfam" id="PF02701">
    <property type="entry name" value="Zn_ribbon_Dof"/>
    <property type="match status" value="1"/>
</dbReference>
<keyword evidence="4 9" id="KW-0805">Transcription regulation</keyword>
<keyword evidence="13" id="KW-1185">Reference proteome</keyword>
<keyword evidence="2 8" id="KW-0863">Zinc-finger</keyword>
<dbReference type="PROSITE" id="PS01361">
    <property type="entry name" value="ZF_DOF_1"/>
    <property type="match status" value="1"/>
</dbReference>
<evidence type="ECO:0000313" key="12">
    <source>
        <dbReference type="EMBL" id="ERN05743.1"/>
    </source>
</evidence>
<dbReference type="eggNOG" id="ENOG502QRBR">
    <property type="taxonomic scope" value="Eukaryota"/>
</dbReference>
<dbReference type="GO" id="GO:0003700">
    <property type="term" value="F:DNA-binding transcription factor activity"/>
    <property type="evidence" value="ECO:0007669"/>
    <property type="project" value="UniProtKB-UniRule"/>
</dbReference>
<evidence type="ECO:0000256" key="7">
    <source>
        <dbReference type="ARBA" id="ARBA00023242"/>
    </source>
</evidence>
<dbReference type="EMBL" id="KI393980">
    <property type="protein sequence ID" value="ERN05743.1"/>
    <property type="molecule type" value="Genomic_DNA"/>
</dbReference>
<dbReference type="InterPro" id="IPR003851">
    <property type="entry name" value="Znf_Dof"/>
</dbReference>
<evidence type="ECO:0000256" key="2">
    <source>
        <dbReference type="ARBA" id="ARBA00022771"/>
    </source>
</evidence>
<protein>
    <recommendedName>
        <fullName evidence="9">Dof zinc finger protein</fullName>
    </recommendedName>
</protein>
<dbReference type="GO" id="GO:0005634">
    <property type="term" value="C:nucleus"/>
    <property type="evidence" value="ECO:0007669"/>
    <property type="project" value="UniProtKB-SubCell"/>
</dbReference>
<organism evidence="12 13">
    <name type="scientific">Amborella trichopoda</name>
    <dbReference type="NCBI Taxonomy" id="13333"/>
    <lineage>
        <taxon>Eukaryota</taxon>
        <taxon>Viridiplantae</taxon>
        <taxon>Streptophyta</taxon>
        <taxon>Embryophyta</taxon>
        <taxon>Tracheophyta</taxon>
        <taxon>Spermatophyta</taxon>
        <taxon>Magnoliopsida</taxon>
        <taxon>Amborellales</taxon>
        <taxon>Amborellaceae</taxon>
        <taxon>Amborella</taxon>
    </lineage>
</organism>
<dbReference type="AlphaFoldDB" id="W1PCS4"/>
<dbReference type="PANTHER" id="PTHR31992:SF62">
    <property type="entry name" value="DOF ZINC FINGER PROTEIN DOF3.1"/>
    <property type="match status" value="1"/>
</dbReference>
<dbReference type="PROSITE" id="PS50884">
    <property type="entry name" value="ZF_DOF_2"/>
    <property type="match status" value="1"/>
</dbReference>
<keyword evidence="3 9" id="KW-0862">Zinc</keyword>
<feature type="domain" description="Dof-type" evidence="11">
    <location>
        <begin position="40"/>
        <end position="94"/>
    </location>
</feature>
<dbReference type="PANTHER" id="PTHR31992">
    <property type="entry name" value="DOF ZINC FINGER PROTEIN DOF1.4-RELATED"/>
    <property type="match status" value="1"/>
</dbReference>
<sequence>MQDPGTDPLVPAQLRASAAASCSRLLTHNRRLRPHPTQSLKCPRCDSTNTKFCYYNNYNLCQPRHFCKSCRRYWTKGGVLRNVPVGGGCRKNKRSSSSSQAAKPSRQPAPPPTAASAALSSSSESSSITGTEPTIGSAQTAGQAGAEQYFNFPAAAPTEILDTSAEMMNFGGFLPESGSFTSLITGGPSSANPGMGFGMTELGFRLQGQPEIGGGNGDLTSRMTAFDWQGNGELDVGNGVEQGFCWGQGQWGDHDQQGFFFP</sequence>